<evidence type="ECO:0000313" key="2">
    <source>
        <dbReference type="EMBL" id="EJX10817.1"/>
    </source>
</evidence>
<dbReference type="EMBL" id="AMCI01000066">
    <property type="protein sequence ID" value="EJX10814.1"/>
    <property type="molecule type" value="Genomic_DNA"/>
</dbReference>
<proteinExistence type="predicted"/>
<name>J9GS77_9ZZZZ</name>
<feature type="non-terminal residue" evidence="1">
    <location>
        <position position="68"/>
    </location>
</feature>
<sequence>YYKSKERGYHPRSLNSNNGWNITSQLMLLNHHLWVAVSEIRTPVFIVHGEKAHSRYFGEDAYKVLTSG</sequence>
<evidence type="ECO:0000313" key="1">
    <source>
        <dbReference type="EMBL" id="EJX10814.1"/>
    </source>
</evidence>
<comment type="caution">
    <text evidence="1">The sequence shown here is derived from an EMBL/GenBank/DDBJ whole genome shotgun (WGS) entry which is preliminary data.</text>
</comment>
<accession>J9GS77</accession>
<feature type="non-terminal residue" evidence="1">
    <location>
        <position position="1"/>
    </location>
</feature>
<organism evidence="1">
    <name type="scientific">gut metagenome</name>
    <dbReference type="NCBI Taxonomy" id="749906"/>
    <lineage>
        <taxon>unclassified sequences</taxon>
        <taxon>metagenomes</taxon>
        <taxon>organismal metagenomes</taxon>
    </lineage>
</organism>
<gene>
    <name evidence="2" type="ORF">EVA_00484</name>
    <name evidence="1" type="ORF">EVA_00487</name>
</gene>
<dbReference type="Gene3D" id="1.10.10.800">
    <property type="match status" value="1"/>
</dbReference>
<dbReference type="EMBL" id="AMCI01000062">
    <property type="protein sequence ID" value="EJX10817.1"/>
    <property type="molecule type" value="Genomic_DNA"/>
</dbReference>
<dbReference type="GO" id="GO:0016787">
    <property type="term" value="F:hydrolase activity"/>
    <property type="evidence" value="ECO:0007669"/>
    <property type="project" value="UniProtKB-KW"/>
</dbReference>
<protein>
    <submittedName>
        <fullName evidence="1">Hydrolase of the alpha/beta</fullName>
    </submittedName>
</protein>
<dbReference type="AlphaFoldDB" id="J9GS77"/>
<reference evidence="1" key="1">
    <citation type="journal article" date="2012" name="PLoS ONE">
        <title>Gene sets for utilization of primary and secondary nutrition supplies in the distal gut of endangered iberian lynx.</title>
        <authorList>
            <person name="Alcaide M."/>
            <person name="Messina E."/>
            <person name="Richter M."/>
            <person name="Bargiela R."/>
            <person name="Peplies J."/>
            <person name="Huws S.A."/>
            <person name="Newbold C.J."/>
            <person name="Golyshin P.N."/>
            <person name="Simon M.A."/>
            <person name="Lopez G."/>
            <person name="Yakimov M.M."/>
            <person name="Ferrer M."/>
        </authorList>
    </citation>
    <scope>NUCLEOTIDE SEQUENCE</scope>
</reference>
<keyword evidence="1" id="KW-0378">Hydrolase</keyword>